<organism evidence="11 12">
    <name type="scientific">Nonomuraea terrae</name>
    <dbReference type="NCBI Taxonomy" id="2530383"/>
    <lineage>
        <taxon>Bacteria</taxon>
        <taxon>Bacillati</taxon>
        <taxon>Actinomycetota</taxon>
        <taxon>Actinomycetes</taxon>
        <taxon>Streptosporangiales</taxon>
        <taxon>Streptosporangiaceae</taxon>
        <taxon>Nonomuraea</taxon>
    </lineage>
</organism>
<keyword evidence="2" id="KW-0067">ATP-binding</keyword>
<evidence type="ECO:0000259" key="10">
    <source>
        <dbReference type="Pfam" id="PF01326"/>
    </source>
</evidence>
<evidence type="ECO:0000313" key="11">
    <source>
        <dbReference type="EMBL" id="TDD50668.1"/>
    </source>
</evidence>
<feature type="domain" description="Pyruvate phosphate dikinase AMP/ATP-binding" evidence="10">
    <location>
        <begin position="51"/>
        <end position="349"/>
    </location>
</feature>
<feature type="compositionally biased region" description="Pro residues" evidence="8">
    <location>
        <begin position="450"/>
        <end position="460"/>
    </location>
</feature>
<dbReference type="PANTHER" id="PTHR43615">
    <property type="entry name" value="PHOSPHOENOLPYRUVATE SYNTHASE-RELATED"/>
    <property type="match status" value="1"/>
</dbReference>
<evidence type="ECO:0000256" key="4">
    <source>
        <dbReference type="ARBA" id="ARBA00061332"/>
    </source>
</evidence>
<reference evidence="11 12" key="1">
    <citation type="submission" date="2019-03" db="EMBL/GenBank/DDBJ databases">
        <title>Draft genome sequences of novel Actinobacteria.</title>
        <authorList>
            <person name="Sahin N."/>
            <person name="Ay H."/>
            <person name="Saygin H."/>
        </authorList>
    </citation>
    <scope>NUCLEOTIDE SEQUENCE [LARGE SCALE GENOMIC DNA]</scope>
    <source>
        <strain evidence="11 12">CH32</strain>
    </source>
</reference>
<dbReference type="Gene3D" id="3.30.470.20">
    <property type="entry name" value="ATP-grasp fold, B domain"/>
    <property type="match status" value="1"/>
</dbReference>
<keyword evidence="12" id="KW-1185">Reference proteome</keyword>
<dbReference type="EMBL" id="SMKQ01000025">
    <property type="protein sequence ID" value="TDD50668.1"/>
    <property type="molecule type" value="Genomic_DNA"/>
</dbReference>
<dbReference type="Pfam" id="PF00391">
    <property type="entry name" value="PEP-utilizers"/>
    <property type="match status" value="1"/>
</dbReference>
<evidence type="ECO:0000259" key="9">
    <source>
        <dbReference type="Pfam" id="PF00391"/>
    </source>
</evidence>
<dbReference type="GO" id="GO:0016301">
    <property type="term" value="F:kinase activity"/>
    <property type="evidence" value="ECO:0007669"/>
    <property type="project" value="InterPro"/>
</dbReference>
<dbReference type="NCBIfam" id="NF004879">
    <property type="entry name" value="PRK06241.1-4"/>
    <property type="match status" value="1"/>
</dbReference>
<feature type="domain" description="PEP-utilising enzyme mobile" evidence="9">
    <location>
        <begin position="823"/>
        <end position="892"/>
    </location>
</feature>
<dbReference type="GO" id="GO:0005524">
    <property type="term" value="F:ATP binding"/>
    <property type="evidence" value="ECO:0007669"/>
    <property type="project" value="UniProtKB-KW"/>
</dbReference>
<comment type="caution">
    <text evidence="11">The sequence shown here is derived from an EMBL/GenBank/DDBJ whole genome shotgun (WGS) entry which is preliminary data.</text>
</comment>
<evidence type="ECO:0000256" key="2">
    <source>
        <dbReference type="ARBA" id="ARBA00022840"/>
    </source>
</evidence>
<dbReference type="SUPFAM" id="SSF52009">
    <property type="entry name" value="Phosphohistidine domain"/>
    <property type="match status" value="1"/>
</dbReference>
<dbReference type="Gene3D" id="3.50.30.10">
    <property type="entry name" value="Phosphohistidine domain"/>
    <property type="match status" value="1"/>
</dbReference>
<dbReference type="SUPFAM" id="SSF56059">
    <property type="entry name" value="Glutathione synthetase ATP-binding domain-like"/>
    <property type="match status" value="1"/>
</dbReference>
<dbReference type="InterPro" id="IPR013815">
    <property type="entry name" value="ATP_grasp_subdomain_1"/>
</dbReference>
<dbReference type="InterPro" id="IPR036637">
    <property type="entry name" value="Phosphohistidine_dom_sf"/>
</dbReference>
<evidence type="ECO:0000313" key="12">
    <source>
        <dbReference type="Proteomes" id="UP000295302"/>
    </source>
</evidence>
<dbReference type="FunFam" id="3.30.1490.20:FF:000010">
    <property type="entry name" value="Phosphoenolpyruvate synthase"/>
    <property type="match status" value="1"/>
</dbReference>
<dbReference type="AlphaFoldDB" id="A0A4R4YYP9"/>
<dbReference type="NCBIfam" id="NF004877">
    <property type="entry name" value="PRK06241.1-2"/>
    <property type="match status" value="1"/>
</dbReference>
<evidence type="ECO:0000256" key="3">
    <source>
        <dbReference type="ARBA" id="ARBA00051922"/>
    </source>
</evidence>
<dbReference type="EC" id="2.7.9.6" evidence="5"/>
<keyword evidence="11" id="KW-0670">Pyruvate</keyword>
<keyword evidence="1" id="KW-0547">Nucleotide-binding</keyword>
<dbReference type="OrthoDB" id="9765468at2"/>
<dbReference type="Proteomes" id="UP000295302">
    <property type="component" value="Unassembled WGS sequence"/>
</dbReference>
<evidence type="ECO:0000256" key="7">
    <source>
        <dbReference type="ARBA" id="ARBA00076136"/>
    </source>
</evidence>
<dbReference type="InterPro" id="IPR008279">
    <property type="entry name" value="PEP-util_enz_mobile_dom"/>
</dbReference>
<dbReference type="PANTHER" id="PTHR43615:SF1">
    <property type="entry name" value="PPDK_N DOMAIN-CONTAINING PROTEIN"/>
    <property type="match status" value="1"/>
</dbReference>
<comment type="similarity">
    <text evidence="4">Belongs to the rifampicin phosphotransferase family.</text>
</comment>
<dbReference type="NCBIfam" id="NF041857">
    <property type="entry name" value="RIF_Ptrans_rph"/>
    <property type="match status" value="1"/>
</dbReference>
<evidence type="ECO:0000256" key="6">
    <source>
        <dbReference type="ARBA" id="ARBA00074400"/>
    </source>
</evidence>
<dbReference type="InterPro" id="IPR051549">
    <property type="entry name" value="PEP_Utilizing_Enz"/>
</dbReference>
<feature type="region of interest" description="Disordered" evidence="8">
    <location>
        <begin position="440"/>
        <end position="462"/>
    </location>
</feature>
<proteinExistence type="inferred from homology"/>
<dbReference type="FunFam" id="3.50.30.10:FF:000007">
    <property type="entry name" value="Phosphoenolpyruvate synthase"/>
    <property type="match status" value="1"/>
</dbReference>
<evidence type="ECO:0000256" key="1">
    <source>
        <dbReference type="ARBA" id="ARBA00022741"/>
    </source>
</evidence>
<evidence type="ECO:0000256" key="8">
    <source>
        <dbReference type="SAM" id="MobiDB-lite"/>
    </source>
</evidence>
<dbReference type="Pfam" id="PF01326">
    <property type="entry name" value="PPDK_N"/>
    <property type="match status" value="1"/>
</dbReference>
<keyword evidence="11" id="KW-0808">Transferase</keyword>
<evidence type="ECO:0000256" key="5">
    <source>
        <dbReference type="ARBA" id="ARBA00066332"/>
    </source>
</evidence>
<gene>
    <name evidence="11" type="primary">ppsA</name>
    <name evidence="11" type="ORF">E1286_12075</name>
</gene>
<protein>
    <recommendedName>
        <fullName evidence="6">Rifampicin phosphotransferase</fullName>
        <ecNumber evidence="5">2.7.9.6</ecNumber>
    </recommendedName>
    <alternativeName>
        <fullName evidence="7">Rifampin phosphotransferase</fullName>
    </alternativeName>
</protein>
<accession>A0A4R4YYP9</accession>
<dbReference type="InterPro" id="IPR002192">
    <property type="entry name" value="PPDK_AMP/ATP-bd"/>
</dbReference>
<sequence length="898" mass="97943">MATCPASGFDEARGAGDPIGRCSATEQDCRGGIGVIEYVMGLREADETQVAVVGGKGAHLGALSRIEGIRVPAGFCVTTDAYRRIVADTPSMADRLDQLSHLNPDDREAIRTLSADIRRTIEGIAFPDDLAAAITRALARLGEQAAYAVRSSATAEDLPTASFAGQQDTYLNVVGPAAILQHVSRCWASLFTERAVAYRRRNGIDHRKVRMAVVVQQMVFPHASGILFTADPVTGNRKVATVDAGFGLGEALVSGLVNPDVYKVRDGEVVTKAVSAKQRAVHPLPGGGTQEVAIDPRRQGQAALTDAQVVRLVRLGRRLEAHFGRPQDIEWCLVDDDFQIVQSRPITTLFPIPETGDQDNHVYVSVGHGQMMTDPMKPLGLSIWRLTAMAPMHEAGGRLFVDVTRHLASPASRDGFLEMAGRSDPLIRDALETVLDRGDVVPSLPDGGPGGPPAGGPPAPIETDPAIVTQLIERSQASIAALRRDIRTKTGPALFDFLLDAFEEHKRVLRDPLNFQAIMAGMEATWWLNDKLYEWLGEKNAADTLTLSAPGNVTSEMGLALLDVADVIRPHPEVVAFLQGVEDEGFLDELPKLAGGTEAREAIEAYLDRYGMRCVGEIDITRPRWSERPTTLVPVILDNVKLFEPGAAERRFEQGRQEAEKKERDVLSRLRALPDGERKADEAKRMIDRVRTFIGYREYPKYDIVSRFFVYKQALLEEAERLVRAGVLPEKEDIFSLTFQELHDVVRTNQVDDQLIQQRKDAYRSYHALTPPRVLTSDGEVITGAYRRDDVPAGALIGLPVSAGTIEGRARVILDMAEADLAAGDILVTAHTDPSWTPLFVAVSGLVTEVGGLMTHGAVIAREYGLPAVVGVVDATRLIRDGQRIRVHGTDGYVEILP</sequence>
<dbReference type="Gene3D" id="3.30.1490.20">
    <property type="entry name" value="ATP-grasp fold, A domain"/>
    <property type="match status" value="1"/>
</dbReference>
<name>A0A4R4YYP9_9ACTN</name>
<comment type="catalytic activity">
    <reaction evidence="3">
        <text>rifampicin + ATP + H2O = 21-phosphorifampicin + AMP + phosphate + 2 H(+)</text>
        <dbReference type="Rhea" id="RHEA:56304"/>
        <dbReference type="ChEBI" id="CHEBI:15377"/>
        <dbReference type="ChEBI" id="CHEBI:15378"/>
        <dbReference type="ChEBI" id="CHEBI:30616"/>
        <dbReference type="ChEBI" id="CHEBI:43474"/>
        <dbReference type="ChEBI" id="CHEBI:71365"/>
        <dbReference type="ChEBI" id="CHEBI:140195"/>
        <dbReference type="ChEBI" id="CHEBI:456215"/>
        <dbReference type="EC" id="2.7.9.6"/>
    </reaction>
    <physiologicalReaction direction="left-to-right" evidence="3">
        <dbReference type="Rhea" id="RHEA:56305"/>
    </physiologicalReaction>
</comment>